<proteinExistence type="predicted"/>
<reference evidence="3" key="1">
    <citation type="journal article" date="2019" name="Int. J. Syst. Evol. Microbiol.">
        <title>The Global Catalogue of Microorganisms (GCM) 10K type strain sequencing project: providing services to taxonomists for standard genome sequencing and annotation.</title>
        <authorList>
            <consortium name="The Broad Institute Genomics Platform"/>
            <consortium name="The Broad Institute Genome Sequencing Center for Infectious Disease"/>
            <person name="Wu L."/>
            <person name="Ma J."/>
        </authorList>
    </citation>
    <scope>NUCLEOTIDE SEQUENCE [LARGE SCALE GENOMIC DNA]</scope>
    <source>
        <strain evidence="3">JCM 3369</strain>
    </source>
</reference>
<dbReference type="RefSeq" id="WP_244925404.1">
    <property type="nucleotide sequence ID" value="NZ_CP033325.1"/>
</dbReference>
<dbReference type="Pfam" id="PF01979">
    <property type="entry name" value="Amidohydro_1"/>
    <property type="match status" value="1"/>
</dbReference>
<protein>
    <submittedName>
        <fullName evidence="2">Amidohydrolase family protein</fullName>
    </submittedName>
</protein>
<dbReference type="SUPFAM" id="SSF51556">
    <property type="entry name" value="Metallo-dependent hydrolases"/>
    <property type="match status" value="1"/>
</dbReference>
<comment type="caution">
    <text evidence="2">The sequence shown here is derived from an EMBL/GenBank/DDBJ whole genome shotgun (WGS) entry which is preliminary data.</text>
</comment>
<evidence type="ECO:0000313" key="2">
    <source>
        <dbReference type="EMBL" id="MFC4555389.1"/>
    </source>
</evidence>
<gene>
    <name evidence="2" type="ORF">ACFO3F_09020</name>
</gene>
<dbReference type="SUPFAM" id="SSF51338">
    <property type="entry name" value="Composite domain of metallo-dependent hydrolases"/>
    <property type="match status" value="1"/>
</dbReference>
<dbReference type="PANTHER" id="PTHR43135:SF3">
    <property type="entry name" value="ALPHA-D-RIBOSE 1-METHYLPHOSPHONATE 5-TRIPHOSPHATE DIPHOSPHATASE"/>
    <property type="match status" value="1"/>
</dbReference>
<feature type="domain" description="Amidohydrolase-related" evidence="1">
    <location>
        <begin position="50"/>
        <end position="378"/>
    </location>
</feature>
<dbReference type="Proteomes" id="UP001595955">
    <property type="component" value="Unassembled WGS sequence"/>
</dbReference>
<dbReference type="PANTHER" id="PTHR43135">
    <property type="entry name" value="ALPHA-D-RIBOSE 1-METHYLPHOSPHONATE 5-TRIPHOSPHATE DIPHOSPHATASE"/>
    <property type="match status" value="1"/>
</dbReference>
<accession>A0ABV9D9F2</accession>
<dbReference type="InterPro" id="IPR057744">
    <property type="entry name" value="OTAase-like"/>
</dbReference>
<dbReference type="Gene3D" id="2.30.40.10">
    <property type="entry name" value="Urease, subunit C, domain 1"/>
    <property type="match status" value="1"/>
</dbReference>
<dbReference type="InterPro" id="IPR051781">
    <property type="entry name" value="Metallo-dep_Hydrolase"/>
</dbReference>
<keyword evidence="3" id="KW-1185">Reference proteome</keyword>
<evidence type="ECO:0000313" key="3">
    <source>
        <dbReference type="Proteomes" id="UP001595955"/>
    </source>
</evidence>
<dbReference type="InterPro" id="IPR032466">
    <property type="entry name" value="Metal_Hydrolase"/>
</dbReference>
<sequence length="379" mass="40032">MTIKAGTLIDGTGAEPLTDMIITVVDDRISAIRPAAESSEPVDLDCGDLTVIPGLIDCHDHLDLDVGDEEAQSREPVSYMAMKAVANAKVVLDAGITTLRYLGAPHGVDLELRRAIAAGEIPGPRLFVAAEPIMRTGGHAHFLGREADGVDDVRRAVREQLKKGADQIKVMASGGMSTAGSSPIVQEFTDEEIAAAIDEAHRALRPIAAHAHGGSGVTVAVRHGVDTIEHGVLLTREQVELIARSDTVLISTESVARAVAETPDMPDHYREKISGSLAASARMLAWAHEAGVTVAVGCDTAHARMDIEMSALVEAGWNPLEAIRCLTLNGAKVIRQQSELGSIEVGKIADLVAIDGDPLTDPSALRSVHHVMQAGRLVN</sequence>
<dbReference type="InterPro" id="IPR006680">
    <property type="entry name" value="Amidohydro-rel"/>
</dbReference>
<name>A0ABV9D9F2_9MICO</name>
<dbReference type="EMBL" id="JBHSGF010000005">
    <property type="protein sequence ID" value="MFC4555389.1"/>
    <property type="molecule type" value="Genomic_DNA"/>
</dbReference>
<organism evidence="2 3">
    <name type="scientific">Georgenia faecalis</name>
    <dbReference type="NCBI Taxonomy" id="2483799"/>
    <lineage>
        <taxon>Bacteria</taxon>
        <taxon>Bacillati</taxon>
        <taxon>Actinomycetota</taxon>
        <taxon>Actinomycetes</taxon>
        <taxon>Micrococcales</taxon>
        <taxon>Bogoriellaceae</taxon>
        <taxon>Georgenia</taxon>
    </lineage>
</organism>
<dbReference type="CDD" id="cd01299">
    <property type="entry name" value="Met_dep_hydrolase_A"/>
    <property type="match status" value="1"/>
</dbReference>
<evidence type="ECO:0000259" key="1">
    <source>
        <dbReference type="Pfam" id="PF01979"/>
    </source>
</evidence>
<dbReference type="Gene3D" id="3.20.20.140">
    <property type="entry name" value="Metal-dependent hydrolases"/>
    <property type="match status" value="1"/>
</dbReference>
<dbReference type="InterPro" id="IPR011059">
    <property type="entry name" value="Metal-dep_hydrolase_composite"/>
</dbReference>